<dbReference type="STRING" id="3914.A0A0L9VIZ3"/>
<evidence type="ECO:0000313" key="3">
    <source>
        <dbReference type="Proteomes" id="UP000053144"/>
    </source>
</evidence>
<protein>
    <recommendedName>
        <fullName evidence="1">Aminoacyl-tRNA synthetase class II (G/ P/ S/T) domain-containing protein</fullName>
    </recommendedName>
</protein>
<feature type="domain" description="Aminoacyl-tRNA synthetase class II (G/ P/ S/T)" evidence="1">
    <location>
        <begin position="94"/>
        <end position="169"/>
    </location>
</feature>
<dbReference type="Gramene" id="KOM55015">
    <property type="protein sequence ID" value="KOM55015"/>
    <property type="gene ID" value="LR48_Vigan10g090700"/>
</dbReference>
<organism evidence="2 3">
    <name type="scientific">Phaseolus angularis</name>
    <name type="common">Azuki bean</name>
    <name type="synonym">Vigna angularis</name>
    <dbReference type="NCBI Taxonomy" id="3914"/>
    <lineage>
        <taxon>Eukaryota</taxon>
        <taxon>Viridiplantae</taxon>
        <taxon>Streptophyta</taxon>
        <taxon>Embryophyta</taxon>
        <taxon>Tracheophyta</taxon>
        <taxon>Spermatophyta</taxon>
        <taxon>Magnoliopsida</taxon>
        <taxon>eudicotyledons</taxon>
        <taxon>Gunneridae</taxon>
        <taxon>Pentapetalae</taxon>
        <taxon>rosids</taxon>
        <taxon>fabids</taxon>
        <taxon>Fabales</taxon>
        <taxon>Fabaceae</taxon>
        <taxon>Papilionoideae</taxon>
        <taxon>50 kb inversion clade</taxon>
        <taxon>NPAAA clade</taxon>
        <taxon>indigoferoid/millettioid clade</taxon>
        <taxon>Phaseoleae</taxon>
        <taxon>Vigna</taxon>
    </lineage>
</organism>
<proteinExistence type="predicted"/>
<dbReference type="Proteomes" id="UP000053144">
    <property type="component" value="Chromosome 10"/>
</dbReference>
<dbReference type="GO" id="GO:0004828">
    <property type="term" value="F:serine-tRNA ligase activity"/>
    <property type="evidence" value="ECO:0007669"/>
    <property type="project" value="InterPro"/>
</dbReference>
<dbReference type="Gene3D" id="3.30.930.10">
    <property type="entry name" value="Bira Bifunctional Protein, Domain 2"/>
    <property type="match status" value="1"/>
</dbReference>
<dbReference type="InterPro" id="IPR002314">
    <property type="entry name" value="aa-tRNA-synt_IIb"/>
</dbReference>
<sequence length="173" mass="19423">MEAHTSKNMQTATTVFAPAFVFAMKPFSDSSSPPPSSSLRQIFSSTFPSQLSLPLPHLYNFKLPKASASTKRYARYSSCFRKEAGSHGRDTLLQLNLPYQVVSIVSGALNDAAAKKYDLEAWFPASQAYRELLSCSNCTDYQARRLEIRYGQKKSNEQMKQYVHLLNSTLTGY</sequence>
<dbReference type="GO" id="GO:0005524">
    <property type="term" value="F:ATP binding"/>
    <property type="evidence" value="ECO:0007669"/>
    <property type="project" value="InterPro"/>
</dbReference>
<gene>
    <name evidence="2" type="ORF">LR48_Vigan10g090700</name>
</gene>
<evidence type="ECO:0000313" key="2">
    <source>
        <dbReference type="EMBL" id="KOM55015.1"/>
    </source>
</evidence>
<reference evidence="3" key="1">
    <citation type="journal article" date="2015" name="Proc. Natl. Acad. Sci. U.S.A.">
        <title>Genome sequencing of adzuki bean (Vigna angularis) provides insight into high starch and low fat accumulation and domestication.</title>
        <authorList>
            <person name="Yang K."/>
            <person name="Tian Z."/>
            <person name="Chen C."/>
            <person name="Luo L."/>
            <person name="Zhao B."/>
            <person name="Wang Z."/>
            <person name="Yu L."/>
            <person name="Li Y."/>
            <person name="Sun Y."/>
            <person name="Li W."/>
            <person name="Chen Y."/>
            <person name="Li Y."/>
            <person name="Zhang Y."/>
            <person name="Ai D."/>
            <person name="Zhao J."/>
            <person name="Shang C."/>
            <person name="Ma Y."/>
            <person name="Wu B."/>
            <person name="Wang M."/>
            <person name="Gao L."/>
            <person name="Sun D."/>
            <person name="Zhang P."/>
            <person name="Guo F."/>
            <person name="Wang W."/>
            <person name="Li Y."/>
            <person name="Wang J."/>
            <person name="Varshney R.K."/>
            <person name="Wang J."/>
            <person name="Ling H.Q."/>
            <person name="Wan P."/>
        </authorList>
    </citation>
    <scope>NUCLEOTIDE SEQUENCE</scope>
    <source>
        <strain evidence="3">cv. Jingnong 6</strain>
    </source>
</reference>
<dbReference type="SUPFAM" id="SSF55681">
    <property type="entry name" value="Class II aaRS and biotin synthetases"/>
    <property type="match status" value="1"/>
</dbReference>
<dbReference type="GO" id="GO:0006434">
    <property type="term" value="P:seryl-tRNA aminoacylation"/>
    <property type="evidence" value="ECO:0007669"/>
    <property type="project" value="InterPro"/>
</dbReference>
<name>A0A0L9VIZ3_PHAAN</name>
<dbReference type="AlphaFoldDB" id="A0A0L9VIZ3"/>
<evidence type="ECO:0000259" key="1">
    <source>
        <dbReference type="Pfam" id="PF00587"/>
    </source>
</evidence>
<dbReference type="InterPro" id="IPR002317">
    <property type="entry name" value="Ser-tRNA-ligase_type_1"/>
</dbReference>
<dbReference type="Pfam" id="PF00587">
    <property type="entry name" value="tRNA-synt_2b"/>
    <property type="match status" value="1"/>
</dbReference>
<dbReference type="PANTHER" id="PTHR11778">
    <property type="entry name" value="SERYL-TRNA SYNTHETASE"/>
    <property type="match status" value="1"/>
</dbReference>
<dbReference type="EMBL" id="CM003380">
    <property type="protein sequence ID" value="KOM55015.1"/>
    <property type="molecule type" value="Genomic_DNA"/>
</dbReference>
<accession>A0A0L9VIZ3</accession>
<dbReference type="InterPro" id="IPR045864">
    <property type="entry name" value="aa-tRNA-synth_II/BPL/LPL"/>
</dbReference>